<proteinExistence type="predicted"/>
<gene>
    <name evidence="2" type="ORF">GAR05_00638</name>
</gene>
<protein>
    <submittedName>
        <fullName evidence="2">Uncharacterized protein</fullName>
    </submittedName>
</protein>
<dbReference type="EMBL" id="PXXW01000007">
    <property type="protein sequence ID" value="RAO04504.1"/>
    <property type="molecule type" value="Genomic_DNA"/>
</dbReference>
<organism evidence="2 3">
    <name type="scientific">Micromonospora saelicesensis</name>
    <dbReference type="NCBI Taxonomy" id="285676"/>
    <lineage>
        <taxon>Bacteria</taxon>
        <taxon>Bacillati</taxon>
        <taxon>Actinomycetota</taxon>
        <taxon>Actinomycetes</taxon>
        <taxon>Micromonosporales</taxon>
        <taxon>Micromonosporaceae</taxon>
        <taxon>Micromonospora</taxon>
    </lineage>
</organism>
<comment type="caution">
    <text evidence="2">The sequence shown here is derived from an EMBL/GenBank/DDBJ whole genome shotgun (WGS) entry which is preliminary data.</text>
</comment>
<reference evidence="2 3" key="1">
    <citation type="submission" date="2018-03" db="EMBL/GenBank/DDBJ databases">
        <title>Genomic framework for the identification of Micromonospora saelicesensis and Micromonospora noduli.</title>
        <authorList>
            <person name="Riesco R."/>
            <person name="Trujillo M.E."/>
        </authorList>
    </citation>
    <scope>NUCLEOTIDE SEQUENCE [LARGE SCALE GENOMIC DNA]</scope>
    <source>
        <strain evidence="2 3">GAR05</strain>
    </source>
</reference>
<name>A0ABX9CR11_9ACTN</name>
<dbReference type="Proteomes" id="UP000249334">
    <property type="component" value="Unassembled WGS sequence"/>
</dbReference>
<sequence>MVIRPKSMATVVVSLPGTFDGSSMPTPAAVINASVVRGVISEIAPTSVVLPTPKPPATTIFADTIPRPGRPPAGS</sequence>
<keyword evidence="3" id="KW-1185">Reference proteome</keyword>
<evidence type="ECO:0000313" key="3">
    <source>
        <dbReference type="Proteomes" id="UP000249334"/>
    </source>
</evidence>
<evidence type="ECO:0000256" key="1">
    <source>
        <dbReference type="SAM" id="MobiDB-lite"/>
    </source>
</evidence>
<accession>A0ABX9CR11</accession>
<evidence type="ECO:0000313" key="2">
    <source>
        <dbReference type="EMBL" id="RAO04504.1"/>
    </source>
</evidence>
<feature type="region of interest" description="Disordered" evidence="1">
    <location>
        <begin position="55"/>
        <end position="75"/>
    </location>
</feature>